<dbReference type="Proteomes" id="UP001140513">
    <property type="component" value="Unassembled WGS sequence"/>
</dbReference>
<dbReference type="GeneID" id="80913346"/>
<feature type="compositionally biased region" description="Basic and acidic residues" evidence="1">
    <location>
        <begin position="14"/>
        <end position="25"/>
    </location>
</feature>
<organism evidence="2 3">
    <name type="scientific">Didymosphaeria variabile</name>
    <dbReference type="NCBI Taxonomy" id="1932322"/>
    <lineage>
        <taxon>Eukaryota</taxon>
        <taxon>Fungi</taxon>
        <taxon>Dikarya</taxon>
        <taxon>Ascomycota</taxon>
        <taxon>Pezizomycotina</taxon>
        <taxon>Dothideomycetes</taxon>
        <taxon>Pleosporomycetidae</taxon>
        <taxon>Pleosporales</taxon>
        <taxon>Massarineae</taxon>
        <taxon>Didymosphaeriaceae</taxon>
        <taxon>Didymosphaeria</taxon>
    </lineage>
</organism>
<accession>A0A9W8XE77</accession>
<proteinExistence type="predicted"/>
<feature type="compositionally biased region" description="Polar residues" evidence="1">
    <location>
        <begin position="1"/>
        <end position="11"/>
    </location>
</feature>
<evidence type="ECO:0000313" key="3">
    <source>
        <dbReference type="Proteomes" id="UP001140513"/>
    </source>
</evidence>
<evidence type="ECO:0000256" key="1">
    <source>
        <dbReference type="SAM" id="MobiDB-lite"/>
    </source>
</evidence>
<dbReference type="RefSeq" id="XP_056067830.1">
    <property type="nucleotide sequence ID" value="XM_056218565.1"/>
</dbReference>
<dbReference type="EMBL" id="JAPEUX010000007">
    <property type="protein sequence ID" value="KAJ4348442.1"/>
    <property type="molecule type" value="Genomic_DNA"/>
</dbReference>
<comment type="caution">
    <text evidence="2">The sequence shown here is derived from an EMBL/GenBank/DDBJ whole genome shotgun (WGS) entry which is preliminary data.</text>
</comment>
<keyword evidence="3" id="KW-1185">Reference proteome</keyword>
<name>A0A9W8XE77_9PLEO</name>
<dbReference type="AlphaFoldDB" id="A0A9W8XE77"/>
<sequence length="127" mass="14466">MCKSRTPSEASPHQADDSSLQREVDPSWSEEELPKQQTTVPMEKSGVYVDPMATHASGRFQKGNTVHMSIIEHGARRKGTFKIKRGRLTASGYWEYQLSIIDGNGRLYQDGAWVRERELKAESTQRR</sequence>
<gene>
    <name evidence="2" type="ORF">N0V89_009816</name>
</gene>
<reference evidence="2" key="1">
    <citation type="submission" date="2022-10" db="EMBL/GenBank/DDBJ databases">
        <title>Tapping the CABI collections for fungal endophytes: first genome assemblies for Collariella, Neodidymelliopsis, Ascochyta clinopodiicola, Didymella pomorum, Didymosphaeria variabile, Neocosmospora piperis and Neocucurbitaria cava.</title>
        <authorList>
            <person name="Hill R."/>
        </authorList>
    </citation>
    <scope>NUCLEOTIDE SEQUENCE</scope>
    <source>
        <strain evidence="2">IMI 356815</strain>
    </source>
</reference>
<dbReference type="OrthoDB" id="3913514at2759"/>
<protein>
    <submittedName>
        <fullName evidence="2">Uncharacterized protein</fullName>
    </submittedName>
</protein>
<feature type="region of interest" description="Disordered" evidence="1">
    <location>
        <begin position="1"/>
        <end position="45"/>
    </location>
</feature>
<evidence type="ECO:0000313" key="2">
    <source>
        <dbReference type="EMBL" id="KAJ4348442.1"/>
    </source>
</evidence>